<keyword evidence="1" id="KW-0863">Zinc-finger</keyword>
<keyword evidence="3" id="KW-0732">Signal</keyword>
<dbReference type="GO" id="GO:0043565">
    <property type="term" value="F:sequence-specific DNA binding"/>
    <property type="evidence" value="ECO:0007669"/>
    <property type="project" value="InterPro"/>
</dbReference>
<feature type="domain" description="GATA-type" evidence="4">
    <location>
        <begin position="40"/>
        <end position="99"/>
    </location>
</feature>
<evidence type="ECO:0000256" key="2">
    <source>
        <dbReference type="SAM" id="MobiDB-lite"/>
    </source>
</evidence>
<dbReference type="InterPro" id="IPR000679">
    <property type="entry name" value="Znf_GATA"/>
</dbReference>
<evidence type="ECO:0000256" key="1">
    <source>
        <dbReference type="PROSITE-ProRule" id="PRU00094"/>
    </source>
</evidence>
<dbReference type="GO" id="GO:0008270">
    <property type="term" value="F:zinc ion binding"/>
    <property type="evidence" value="ECO:0007669"/>
    <property type="project" value="UniProtKB-KW"/>
</dbReference>
<dbReference type="SMART" id="SM00401">
    <property type="entry name" value="ZnF_GATA"/>
    <property type="match status" value="1"/>
</dbReference>
<evidence type="ECO:0000313" key="5">
    <source>
        <dbReference type="EMBL" id="KAJ5072510.1"/>
    </source>
</evidence>
<name>A0A9Q0LIM2_ANAIG</name>
<dbReference type="CDD" id="cd00202">
    <property type="entry name" value="ZnF_GATA"/>
    <property type="match status" value="1"/>
</dbReference>
<accession>A0A9Q0LIM2</accession>
<dbReference type="Pfam" id="PF00320">
    <property type="entry name" value="GATA"/>
    <property type="match status" value="1"/>
</dbReference>
<dbReference type="InterPro" id="IPR013088">
    <property type="entry name" value="Znf_NHR/GATA"/>
</dbReference>
<dbReference type="EMBL" id="JAPDFW010000081">
    <property type="protein sequence ID" value="KAJ5072510.1"/>
    <property type="molecule type" value="Genomic_DNA"/>
</dbReference>
<dbReference type="SUPFAM" id="SSF57716">
    <property type="entry name" value="Glucocorticoid receptor-like (DNA-binding domain)"/>
    <property type="match status" value="1"/>
</dbReference>
<evidence type="ECO:0000259" key="4">
    <source>
        <dbReference type="PROSITE" id="PS50114"/>
    </source>
</evidence>
<dbReference type="AlphaFoldDB" id="A0A9Q0LIM2"/>
<dbReference type="PROSITE" id="PS50114">
    <property type="entry name" value="GATA_ZN_FINGER_2"/>
    <property type="match status" value="1"/>
</dbReference>
<sequence>MLLLVLLTVIDWKELLIQEKDFLKKKEKKIFQINFSNQMNNEVRTCSNCFTQNTPMWRRGPPPDYLDLCNACGCYYYSHDKHRPQTIRGNSKPRGFYKKTIEKQKKKLLLSQSRSKKKVKKKINKRTTRSTPSKIKEQKKKRKEIQIDDPLDTNKIPKTKSTNKKHKTKKSTTKKSELDLELKSENLNDLRISKYSRVTRSAKLKQDQKIQKEEQDQKIQQEEQIQKIQKEEQIQKIQKEEKNQKIQKEEQNQKIQKIKNDPTAKNDPILSILSNYSKINNSCLKPNKTPKLPFSAFDNSQQQNVQQKQLPNSISNEIYHSNTSSFATPTNLNTNAFMNYPVNSSVNHLNMTSNHIDKFIPCYFEILNQSQVFFLHESEINNLKLLHAKFQQKFGFRTQQNFSMEIYFPGSSLPKIQINSDQDLTILKSTNSILSVSVI</sequence>
<keyword evidence="1" id="KW-0862">Zinc</keyword>
<evidence type="ECO:0000313" key="6">
    <source>
        <dbReference type="Proteomes" id="UP001149090"/>
    </source>
</evidence>
<protein>
    <submittedName>
        <fullName evidence="5">Gata-type transcription factor srea</fullName>
    </submittedName>
</protein>
<comment type="caution">
    <text evidence="5">The sequence shown here is derived from an EMBL/GenBank/DDBJ whole genome shotgun (WGS) entry which is preliminary data.</text>
</comment>
<dbReference type="GO" id="GO:0006355">
    <property type="term" value="P:regulation of DNA-templated transcription"/>
    <property type="evidence" value="ECO:0007669"/>
    <property type="project" value="InterPro"/>
</dbReference>
<dbReference type="PROSITE" id="PS00344">
    <property type="entry name" value="GATA_ZN_FINGER_1"/>
    <property type="match status" value="1"/>
</dbReference>
<feature type="compositionally biased region" description="Basic and acidic residues" evidence="2">
    <location>
        <begin position="240"/>
        <end position="264"/>
    </location>
</feature>
<feature type="compositionally biased region" description="Basic residues" evidence="2">
    <location>
        <begin position="157"/>
        <end position="173"/>
    </location>
</feature>
<organism evidence="5 6">
    <name type="scientific">Anaeramoeba ignava</name>
    <name type="common">Anaerobic marine amoeba</name>
    <dbReference type="NCBI Taxonomy" id="1746090"/>
    <lineage>
        <taxon>Eukaryota</taxon>
        <taxon>Metamonada</taxon>
        <taxon>Anaeramoebidae</taxon>
        <taxon>Anaeramoeba</taxon>
    </lineage>
</organism>
<feature type="compositionally biased region" description="Basic residues" evidence="2">
    <location>
        <begin position="107"/>
        <end position="128"/>
    </location>
</feature>
<evidence type="ECO:0000256" key="3">
    <source>
        <dbReference type="SAM" id="SignalP"/>
    </source>
</evidence>
<keyword evidence="1" id="KW-0479">Metal-binding</keyword>
<feature type="chain" id="PRO_5040221769" evidence="3">
    <location>
        <begin position="18"/>
        <end position="439"/>
    </location>
</feature>
<gene>
    <name evidence="5" type="ORF">M0811_01525</name>
</gene>
<proteinExistence type="predicted"/>
<reference evidence="5" key="1">
    <citation type="submission" date="2022-10" db="EMBL/GenBank/DDBJ databases">
        <title>Novel sulphate-reducing endosymbionts in the free-living metamonad Anaeramoeba.</title>
        <authorList>
            <person name="Jerlstrom-Hultqvist J."/>
            <person name="Cepicka I."/>
            <person name="Gallot-Lavallee L."/>
            <person name="Salas-Leiva D."/>
            <person name="Curtis B.A."/>
            <person name="Zahonova K."/>
            <person name="Pipaliya S."/>
            <person name="Dacks J."/>
            <person name="Roger A.J."/>
        </authorList>
    </citation>
    <scope>NUCLEOTIDE SEQUENCE</scope>
    <source>
        <strain evidence="5">BMAN</strain>
    </source>
</reference>
<feature type="signal peptide" evidence="3">
    <location>
        <begin position="1"/>
        <end position="17"/>
    </location>
</feature>
<keyword evidence="6" id="KW-1185">Reference proteome</keyword>
<feature type="region of interest" description="Disordered" evidence="2">
    <location>
        <begin position="107"/>
        <end position="176"/>
    </location>
</feature>
<dbReference type="OrthoDB" id="515401at2759"/>
<feature type="region of interest" description="Disordered" evidence="2">
    <location>
        <begin position="240"/>
        <end position="267"/>
    </location>
</feature>
<dbReference type="Proteomes" id="UP001149090">
    <property type="component" value="Unassembled WGS sequence"/>
</dbReference>
<dbReference type="Gene3D" id="3.30.50.10">
    <property type="entry name" value="Erythroid Transcription Factor GATA-1, subunit A"/>
    <property type="match status" value="1"/>
</dbReference>